<feature type="domain" description="Flagellar basal body rod protein N-terminal" evidence="7">
    <location>
        <begin position="37"/>
        <end position="63"/>
    </location>
</feature>
<dbReference type="PROSITE" id="PS00588">
    <property type="entry name" value="FLAGELLA_BB_ROD"/>
    <property type="match status" value="1"/>
</dbReference>
<accession>A0ABW1YUX8</accession>
<dbReference type="NCBIfam" id="TIGR01396">
    <property type="entry name" value="FlgB"/>
    <property type="match status" value="1"/>
</dbReference>
<evidence type="ECO:0000256" key="2">
    <source>
        <dbReference type="ARBA" id="ARBA00009677"/>
    </source>
</evidence>
<keyword evidence="4" id="KW-0975">Bacterial flagellum</keyword>
<evidence type="ECO:0000256" key="5">
    <source>
        <dbReference type="ARBA" id="ARBA00024934"/>
    </source>
</evidence>
<keyword evidence="8" id="KW-0969">Cilium</keyword>
<dbReference type="RefSeq" id="WP_317389836.1">
    <property type="nucleotide sequence ID" value="NZ_JBHSWA010000001.1"/>
</dbReference>
<dbReference type="Pfam" id="PF00460">
    <property type="entry name" value="Flg_bb_rod"/>
    <property type="match status" value="1"/>
</dbReference>
<comment type="subunit">
    <text evidence="6">The basal body constitutes a major portion of the flagellar organelle and consists of a number of rings mounted on a central rod. In Gram-negative bacteria, at least four rings, L, P, S and M are present, whereas Gram-positive bacteria lack the L and P rings. The rod consists of about 26 subunits of FlgG in the distal portion, and FlgB, FlgC and FlgF build up the proximal portion of the rod with about 6 subunits each. Rod assembly occurs by export via the flagellum-specific pathway of its constituent proteins and by their incorporation into the rod structure in the probable order of FlgB, FlgC, FlgF and FlgG. Another protein, FliE, also assembles onto the stable rod structure.</text>
</comment>
<name>A0ABW1YUX8_9RHOB</name>
<dbReference type="EMBL" id="JBHSWA010000001">
    <property type="protein sequence ID" value="MFC6640938.1"/>
    <property type="molecule type" value="Genomic_DNA"/>
</dbReference>
<evidence type="ECO:0000256" key="3">
    <source>
        <dbReference type="ARBA" id="ARBA00014376"/>
    </source>
</evidence>
<dbReference type="InterPro" id="IPR019776">
    <property type="entry name" value="Flagellar_basal_body_rod_CS"/>
</dbReference>
<comment type="subcellular location">
    <subcellularLocation>
        <location evidence="1">Bacterial flagellum basal body</location>
    </subcellularLocation>
</comment>
<dbReference type="InterPro" id="IPR006300">
    <property type="entry name" value="FlgB"/>
</dbReference>
<sequence>MDKFPLGEQANIYYTRIKQAIGKKMNLSNLSILGLASDRMQWLSARQKVVSENVANAATPNFKARDVSSFASMLSGELSRDNGLVTTHDKHFTGVAQGTPGVREVTDRSAAGATLDGNTVNLEEQAVKAAEIGDHYRLAAQLYRKSYDMLTMAVTGNR</sequence>
<evidence type="ECO:0000313" key="9">
    <source>
        <dbReference type="Proteomes" id="UP001596403"/>
    </source>
</evidence>
<gene>
    <name evidence="8" type="primary">flgB</name>
    <name evidence="8" type="ORF">ACFQAU_03495</name>
</gene>
<organism evidence="8 9">
    <name type="scientific">Sulfitobacter profundi</name>
    <dbReference type="NCBI Taxonomy" id="2679961"/>
    <lineage>
        <taxon>Bacteria</taxon>
        <taxon>Pseudomonadati</taxon>
        <taxon>Pseudomonadota</taxon>
        <taxon>Alphaproteobacteria</taxon>
        <taxon>Rhodobacterales</taxon>
        <taxon>Roseobacteraceae</taxon>
        <taxon>Sulfitobacter</taxon>
    </lineage>
</organism>
<evidence type="ECO:0000256" key="4">
    <source>
        <dbReference type="ARBA" id="ARBA00023143"/>
    </source>
</evidence>
<protein>
    <recommendedName>
        <fullName evidence="3">Flagellar basal body rod protein FlgB</fullName>
    </recommendedName>
</protein>
<comment type="similarity">
    <text evidence="2">Belongs to the flagella basal body rod proteins family.</text>
</comment>
<comment type="function">
    <text evidence="5">Structural component of flagellum, the bacterial motility apparatus. Part of the rod structure of flagellar basal body.</text>
</comment>
<evidence type="ECO:0000313" key="8">
    <source>
        <dbReference type="EMBL" id="MFC6640938.1"/>
    </source>
</evidence>
<keyword evidence="8" id="KW-0966">Cell projection</keyword>
<evidence type="ECO:0000259" key="7">
    <source>
        <dbReference type="Pfam" id="PF00460"/>
    </source>
</evidence>
<dbReference type="InterPro" id="IPR001444">
    <property type="entry name" value="Flag_bb_rod_N"/>
</dbReference>
<reference evidence="9" key="1">
    <citation type="journal article" date="2019" name="Int. J. Syst. Evol. Microbiol.">
        <title>The Global Catalogue of Microorganisms (GCM) 10K type strain sequencing project: providing services to taxonomists for standard genome sequencing and annotation.</title>
        <authorList>
            <consortium name="The Broad Institute Genomics Platform"/>
            <consortium name="The Broad Institute Genome Sequencing Center for Infectious Disease"/>
            <person name="Wu L."/>
            <person name="Ma J."/>
        </authorList>
    </citation>
    <scope>NUCLEOTIDE SEQUENCE [LARGE SCALE GENOMIC DNA]</scope>
    <source>
        <strain evidence="9">NBRC 111368</strain>
    </source>
</reference>
<comment type="caution">
    <text evidence="8">The sequence shown here is derived from an EMBL/GenBank/DDBJ whole genome shotgun (WGS) entry which is preliminary data.</text>
</comment>
<proteinExistence type="inferred from homology"/>
<dbReference type="Proteomes" id="UP001596403">
    <property type="component" value="Unassembled WGS sequence"/>
</dbReference>
<keyword evidence="8" id="KW-0282">Flagellum</keyword>
<keyword evidence="9" id="KW-1185">Reference proteome</keyword>
<evidence type="ECO:0000256" key="1">
    <source>
        <dbReference type="ARBA" id="ARBA00004117"/>
    </source>
</evidence>
<evidence type="ECO:0000256" key="6">
    <source>
        <dbReference type="ARBA" id="ARBA00026072"/>
    </source>
</evidence>